<dbReference type="Proteomes" id="UP000070260">
    <property type="component" value="Plasmid pJFP838A"/>
</dbReference>
<sequence>MDINLQTLKSISSLLTQKLYSIDVDEILITLYLNPDKEIKHIVNYFEKIIIIAKSYPEKLDSALIEFIAKMKLEFKNNPSALKQYYKFLYKSINYLNGTYVKITDCYFSLAIEVLSQLSNNGDIISAFNNDKPIFLPEVYPGLFKIVNQYTNENLLKDNLLKIGRKYGYNRFNITDLLERDRILSNQRYIMAGVLDESDLDLYPNRDEIQITNIKPDTRVWMNTEYYVELLKKRNYKLPKDGVLCRFNNFGCIKSIFFKEKMFFDKIVLIFQITNLNDEKSIGLYIPIDDIYIDIYISHSNTNPYNYKNSVLEVYTHLTTNIEITNKKMSAIHISDSLTDIKGSYYLNQPIMQVLKPIKEDNITYVYKDNNKRKFKVYDKSNYIEIIKDIAPFIRKLPEGFTASEEAKLNALKYGYELKDGETFVKPFEKKVKEKYSIK</sequence>
<gene>
    <name evidence="1" type="ORF">JFP838_pA0355</name>
</gene>
<keyword evidence="1" id="KW-0614">Plasmid</keyword>
<dbReference type="EMBL" id="CP013615">
    <property type="protein sequence ID" value="AMN31271.1"/>
    <property type="molecule type" value="Genomic_DNA"/>
</dbReference>
<geneLocation type="plasmid" evidence="1 2">
    <name>pJFP838A</name>
</geneLocation>
<dbReference type="PATRIC" id="fig|1502.177.peg.3565"/>
<evidence type="ECO:0000313" key="2">
    <source>
        <dbReference type="Proteomes" id="UP000070260"/>
    </source>
</evidence>
<accession>A0A140GRW2</accession>
<dbReference type="AlphaFoldDB" id="A0A140GRW2"/>
<dbReference type="RefSeq" id="WP_061429856.1">
    <property type="nucleotide sequence ID" value="NZ_CP013615.1"/>
</dbReference>
<name>A0A140GRW2_CLOPF</name>
<proteinExistence type="predicted"/>
<organism evidence="1 2">
    <name type="scientific">Clostridium perfringens</name>
    <dbReference type="NCBI Taxonomy" id="1502"/>
    <lineage>
        <taxon>Bacteria</taxon>
        <taxon>Bacillati</taxon>
        <taxon>Bacillota</taxon>
        <taxon>Clostridia</taxon>
        <taxon>Eubacteriales</taxon>
        <taxon>Clostridiaceae</taxon>
        <taxon>Clostridium</taxon>
    </lineage>
</organism>
<protein>
    <submittedName>
        <fullName evidence="1">Uncharacterized protein</fullName>
    </submittedName>
</protein>
<reference evidence="1 2" key="1">
    <citation type="journal article" date="2016" name="PLoS ONE">
        <title>Plasmid Characterization and Chromosome Analysis of Two netF+ Clostridium perfringens Isolates Associated with Foal and Canine Necrotizing Enteritis.</title>
        <authorList>
            <person name="Mehdizadeh Gohari I."/>
            <person name="Kropinski A.M."/>
            <person name="Weese S.J."/>
            <person name="Parreira V.R."/>
            <person name="Whitehead A.E."/>
            <person name="Boerlin P."/>
            <person name="Prescott J.F."/>
        </authorList>
    </citation>
    <scope>NUCLEOTIDE SEQUENCE [LARGE SCALE GENOMIC DNA]</scope>
    <source>
        <strain evidence="1 2">JP838</strain>
        <plasmid evidence="2">Plasmid pJFP838A</plasmid>
    </source>
</reference>
<evidence type="ECO:0000313" key="1">
    <source>
        <dbReference type="EMBL" id="AMN31271.1"/>
    </source>
</evidence>